<evidence type="ECO:0000313" key="2">
    <source>
        <dbReference type="EMBL" id="AZI42005.1"/>
    </source>
</evidence>
<dbReference type="SUPFAM" id="SSF55174">
    <property type="entry name" value="Alpha-L RNA-binding motif"/>
    <property type="match status" value="1"/>
</dbReference>
<gene>
    <name evidence="2" type="ORF">EHF33_03925</name>
</gene>
<dbReference type="AlphaFoldDB" id="A0A3G8YA24"/>
<reference evidence="2 3" key="1">
    <citation type="submission" date="2018-11" db="EMBL/GenBank/DDBJ databases">
        <title>Deinococcus shelandsis sp. nov., isolated from South Shetland Islands soil of Antarctica.</title>
        <authorList>
            <person name="Tian J."/>
        </authorList>
    </citation>
    <scope>NUCLEOTIDE SEQUENCE [LARGE SCALE GENOMIC DNA]</scope>
    <source>
        <strain evidence="2 3">S14-83T</strain>
    </source>
</reference>
<dbReference type="GO" id="GO:0003723">
    <property type="term" value="F:RNA binding"/>
    <property type="evidence" value="ECO:0007669"/>
    <property type="project" value="UniProtKB-KW"/>
</dbReference>
<protein>
    <submittedName>
        <fullName evidence="2">RNA-binding S4 domain-containing protein</fullName>
    </submittedName>
</protein>
<dbReference type="CDD" id="cd00165">
    <property type="entry name" value="S4"/>
    <property type="match status" value="1"/>
</dbReference>
<keyword evidence="1" id="KW-0694">RNA-binding</keyword>
<evidence type="ECO:0000313" key="3">
    <source>
        <dbReference type="Proteomes" id="UP000276417"/>
    </source>
</evidence>
<dbReference type="Proteomes" id="UP000276417">
    <property type="component" value="Chromosome 1"/>
</dbReference>
<sequence length="81" mass="9086">MSQKPTSKNMLPKTETADLPETIDLQDFLKLEGLVDTGGEAKFRVQSGEVKLNGLTETRRRKKLHRGDVVEIHGASHTVDW</sequence>
<accession>A0A3G8YA24</accession>
<dbReference type="OrthoDB" id="9811532at2"/>
<organism evidence="2 3">
    <name type="scientific">Deinococcus psychrotolerans</name>
    <dbReference type="NCBI Taxonomy" id="2489213"/>
    <lineage>
        <taxon>Bacteria</taxon>
        <taxon>Thermotogati</taxon>
        <taxon>Deinococcota</taxon>
        <taxon>Deinococci</taxon>
        <taxon>Deinococcales</taxon>
        <taxon>Deinococcaceae</taxon>
        <taxon>Deinococcus</taxon>
    </lineage>
</organism>
<proteinExistence type="predicted"/>
<dbReference type="PROSITE" id="PS50889">
    <property type="entry name" value="S4"/>
    <property type="match status" value="1"/>
</dbReference>
<name>A0A3G8YA24_9DEIO</name>
<dbReference type="Gene3D" id="3.10.290.10">
    <property type="entry name" value="RNA-binding S4 domain"/>
    <property type="match status" value="1"/>
</dbReference>
<dbReference type="InterPro" id="IPR036986">
    <property type="entry name" value="S4_RNA-bd_sf"/>
</dbReference>
<evidence type="ECO:0000256" key="1">
    <source>
        <dbReference type="PROSITE-ProRule" id="PRU00182"/>
    </source>
</evidence>
<dbReference type="EMBL" id="CP034183">
    <property type="protein sequence ID" value="AZI42005.1"/>
    <property type="molecule type" value="Genomic_DNA"/>
</dbReference>
<dbReference type="KEGG" id="dph:EHF33_03925"/>
<keyword evidence="3" id="KW-1185">Reference proteome</keyword>
<dbReference type="Pfam" id="PF13275">
    <property type="entry name" value="S4_2"/>
    <property type="match status" value="1"/>
</dbReference>